<comment type="caution">
    <text evidence="1">The sequence shown here is derived from an EMBL/GenBank/DDBJ whole genome shotgun (WGS) entry which is preliminary data.</text>
</comment>
<evidence type="ECO:0000313" key="1">
    <source>
        <dbReference type="EMBL" id="MFC4131199.1"/>
    </source>
</evidence>
<reference evidence="2" key="1">
    <citation type="journal article" date="2019" name="Int. J. Syst. Evol. Microbiol.">
        <title>The Global Catalogue of Microorganisms (GCM) 10K type strain sequencing project: providing services to taxonomists for standard genome sequencing and annotation.</title>
        <authorList>
            <consortium name="The Broad Institute Genomics Platform"/>
            <consortium name="The Broad Institute Genome Sequencing Center for Infectious Disease"/>
            <person name="Wu L."/>
            <person name="Ma J."/>
        </authorList>
    </citation>
    <scope>NUCLEOTIDE SEQUENCE [LARGE SCALE GENOMIC DNA]</scope>
    <source>
        <strain evidence="2">CGMCC 4.7289</strain>
    </source>
</reference>
<protein>
    <submittedName>
        <fullName evidence="1">Uncharacterized protein</fullName>
    </submittedName>
</protein>
<dbReference type="Proteomes" id="UP001595816">
    <property type="component" value="Unassembled WGS sequence"/>
</dbReference>
<organism evidence="1 2">
    <name type="scientific">Hamadaea flava</name>
    <dbReference type="NCBI Taxonomy" id="1742688"/>
    <lineage>
        <taxon>Bacteria</taxon>
        <taxon>Bacillati</taxon>
        <taxon>Actinomycetota</taxon>
        <taxon>Actinomycetes</taxon>
        <taxon>Micromonosporales</taxon>
        <taxon>Micromonosporaceae</taxon>
        <taxon>Hamadaea</taxon>
    </lineage>
</organism>
<keyword evidence="2" id="KW-1185">Reference proteome</keyword>
<dbReference type="RefSeq" id="WP_253763965.1">
    <property type="nucleotide sequence ID" value="NZ_JAMZDZ010000001.1"/>
</dbReference>
<dbReference type="EMBL" id="JBHSAY010000006">
    <property type="protein sequence ID" value="MFC4131199.1"/>
    <property type="molecule type" value="Genomic_DNA"/>
</dbReference>
<evidence type="ECO:0000313" key="2">
    <source>
        <dbReference type="Proteomes" id="UP001595816"/>
    </source>
</evidence>
<name>A0ABV8LLP1_9ACTN</name>
<accession>A0ABV8LLP1</accession>
<proteinExistence type="predicted"/>
<sequence>MFSLFGIDSVSVKVLVCLPAADHSRSQLRHQLIAALAPYTVRACLAHQWLFTGNAAEFDPFAGKADTAGPLGLLGTTTAGGAAADAAISQYDAWLTAIYGTEEAAPLRAYVDPNHGGDAAERIDRFHAQPRIRAMRVAEHNGDAQFPRADYGPGLTALQAGVAVYVPYTIDSALFGDALVTVDGQLLAPTGADEPLGLPILPRVWHTYAERIAYHQAARAALHNAGSTAIVTAVEARFRSRPVHRHTITIEHPFLGQTSLLAVSVPEASDPTDLIVCPPVTANRLRQHTRTGTILGHVRVAGTRVETAAYQNPADNRRGQRTNLNIHDSREQALVALLDYYLDLR</sequence>
<gene>
    <name evidence="1" type="ORF">ACFOZ4_11345</name>
</gene>